<evidence type="ECO:0000256" key="1">
    <source>
        <dbReference type="SAM" id="MobiDB-lite"/>
    </source>
</evidence>
<dbReference type="HOGENOM" id="CLU_751534_0_0_7"/>
<dbReference type="Gene3D" id="3.40.630.30">
    <property type="match status" value="1"/>
</dbReference>
<evidence type="ECO:0000313" key="3">
    <source>
        <dbReference type="Proteomes" id="UP000002710"/>
    </source>
</evidence>
<accession>Q30VV6</accession>
<gene>
    <name evidence="2" type="ordered locus">Dde_3396</name>
</gene>
<dbReference type="Proteomes" id="UP000002710">
    <property type="component" value="Chromosome"/>
</dbReference>
<keyword evidence="3" id="KW-1185">Reference proteome</keyword>
<protein>
    <recommendedName>
        <fullName evidence="4">ABC transporter ATP-binding protein</fullName>
    </recommendedName>
</protein>
<name>Q30VV6_OLEA2</name>
<organism evidence="2 3">
    <name type="scientific">Oleidesulfovibrio alaskensis (strain ATCC BAA-1058 / DSM 17464 / G20)</name>
    <name type="common">Desulfovibrio alaskensis</name>
    <dbReference type="NCBI Taxonomy" id="207559"/>
    <lineage>
        <taxon>Bacteria</taxon>
        <taxon>Pseudomonadati</taxon>
        <taxon>Thermodesulfobacteriota</taxon>
        <taxon>Desulfovibrionia</taxon>
        <taxon>Desulfovibrionales</taxon>
        <taxon>Desulfovibrionaceae</taxon>
        <taxon>Oleidesulfovibrio</taxon>
    </lineage>
</organism>
<dbReference type="AlphaFoldDB" id="Q30VV6"/>
<dbReference type="InterPro" id="IPR016181">
    <property type="entry name" value="Acyl_CoA_acyltransferase"/>
</dbReference>
<dbReference type="SUPFAM" id="SSF55729">
    <property type="entry name" value="Acyl-CoA N-acyltransferases (Nat)"/>
    <property type="match status" value="1"/>
</dbReference>
<dbReference type="InterPro" id="IPR027417">
    <property type="entry name" value="P-loop_NTPase"/>
</dbReference>
<dbReference type="Gene3D" id="3.40.50.300">
    <property type="entry name" value="P-loop containing nucleotide triphosphate hydrolases"/>
    <property type="match status" value="1"/>
</dbReference>
<dbReference type="RefSeq" id="WP_011369112.1">
    <property type="nucleotide sequence ID" value="NC_007519.1"/>
</dbReference>
<proteinExistence type="predicted"/>
<dbReference type="EMBL" id="CP000112">
    <property type="protein sequence ID" value="ABB40190.2"/>
    <property type="molecule type" value="Genomic_DNA"/>
</dbReference>
<dbReference type="CDD" id="cd04301">
    <property type="entry name" value="NAT_SF"/>
    <property type="match status" value="1"/>
</dbReference>
<reference evidence="2 3" key="1">
    <citation type="journal article" date="2011" name="J. Bacteriol.">
        <title>Complete genome sequence and updated annotation of Desulfovibrio alaskensis G20.</title>
        <authorList>
            <person name="Hauser L.J."/>
            <person name="Land M.L."/>
            <person name="Brown S.D."/>
            <person name="Larimer F."/>
            <person name="Keller K.L."/>
            <person name="Rapp-Giles B.J."/>
            <person name="Price M.N."/>
            <person name="Lin M."/>
            <person name="Bruce D.C."/>
            <person name="Detter J.C."/>
            <person name="Tapia R."/>
            <person name="Han C.S."/>
            <person name="Goodwin L.A."/>
            <person name="Cheng J.F."/>
            <person name="Pitluck S."/>
            <person name="Copeland A."/>
            <person name="Lucas S."/>
            <person name="Nolan M."/>
            <person name="Lapidus A.L."/>
            <person name="Palumbo A.V."/>
            <person name="Wall J.D."/>
        </authorList>
    </citation>
    <scope>NUCLEOTIDE SEQUENCE [LARGE SCALE GENOMIC DNA]</scope>
    <source>
        <strain evidence="3">ATCC BAA 1058 / DSM 17464 / G20</strain>
    </source>
</reference>
<evidence type="ECO:0008006" key="4">
    <source>
        <dbReference type="Google" id="ProtNLM"/>
    </source>
</evidence>
<dbReference type="eggNOG" id="COG2401">
    <property type="taxonomic scope" value="Bacteria"/>
</dbReference>
<sequence>MRIKVHNTCPDYNSYRAASVKSLFNVEQGNHFTLEADLPVEEVPWRIGLVIGPSGSGKSSIGKRLGEAGFCFHQESAWPADAPIIDAIAKDGNWQDVTGALSAVGLGDVPSWLRPYHVLSMGERFRAELARIISEPPAKIVIDEFTSVVDRQIAKVGAHAFAKAWRRTGGQAVLLSCHYDIVEWVQPDWMFDTATGQLARGCLPRPPITLEIRQCGWEWWPYFAPHHYLKLPQMIAATCYVGFIDGIPVAHLAVSTRSRYEARACRLVVMPEWQGAGVGLRFLNAVCDMWRRGKNRYGIPMPVLFHTSHPGLAVALRRRPEWCQVSARLHGESKIRSRESIARSARKRGKQSPKSGYGGHFRAVQGFRYMGDRP</sequence>
<feature type="region of interest" description="Disordered" evidence="1">
    <location>
        <begin position="336"/>
        <end position="359"/>
    </location>
</feature>
<dbReference type="KEGG" id="dde:Dde_3396"/>
<evidence type="ECO:0000313" key="2">
    <source>
        <dbReference type="EMBL" id="ABB40190.2"/>
    </source>
</evidence>
<dbReference type="SUPFAM" id="SSF52540">
    <property type="entry name" value="P-loop containing nucleoside triphosphate hydrolases"/>
    <property type="match status" value="1"/>
</dbReference>